<feature type="domain" description="F-box" evidence="2">
    <location>
        <begin position="43"/>
        <end position="81"/>
    </location>
</feature>
<dbReference type="Gene3D" id="1.20.1280.50">
    <property type="match status" value="1"/>
</dbReference>
<name>A0ABD2YFE9_9GENT</name>
<dbReference type="SUPFAM" id="SSF81383">
    <property type="entry name" value="F-box domain"/>
    <property type="match status" value="1"/>
</dbReference>
<evidence type="ECO:0000256" key="1">
    <source>
        <dbReference type="SAM" id="MobiDB-lite"/>
    </source>
</evidence>
<dbReference type="PANTHER" id="PTHR47750:SF7">
    <property type="entry name" value="F-BOX PROTEIN"/>
    <property type="match status" value="1"/>
</dbReference>
<evidence type="ECO:0000313" key="3">
    <source>
        <dbReference type="EMBL" id="KAL3505102.1"/>
    </source>
</evidence>
<accession>A0ABD2YFE9</accession>
<gene>
    <name evidence="3" type="ORF">ACH5RR_034943</name>
</gene>
<evidence type="ECO:0000259" key="2">
    <source>
        <dbReference type="Pfam" id="PF12937"/>
    </source>
</evidence>
<feature type="region of interest" description="Disordered" evidence="1">
    <location>
        <begin position="1"/>
        <end position="26"/>
    </location>
</feature>
<dbReference type="Proteomes" id="UP001630127">
    <property type="component" value="Unassembled WGS sequence"/>
</dbReference>
<keyword evidence="4" id="KW-1185">Reference proteome</keyword>
<comment type="caution">
    <text evidence="3">The sequence shown here is derived from an EMBL/GenBank/DDBJ whole genome shotgun (WGS) entry which is preliminary data.</text>
</comment>
<dbReference type="EMBL" id="JBJUIK010000014">
    <property type="protein sequence ID" value="KAL3505102.1"/>
    <property type="molecule type" value="Genomic_DNA"/>
</dbReference>
<dbReference type="InterPro" id="IPR044184">
    <property type="entry name" value="SNE/GID2"/>
</dbReference>
<dbReference type="InterPro" id="IPR036047">
    <property type="entry name" value="F-box-like_dom_sf"/>
</dbReference>
<evidence type="ECO:0000313" key="4">
    <source>
        <dbReference type="Proteomes" id="UP001630127"/>
    </source>
</evidence>
<proteinExistence type="predicted"/>
<reference evidence="3 4" key="1">
    <citation type="submission" date="2024-11" db="EMBL/GenBank/DDBJ databases">
        <title>A near-complete genome assembly of Cinchona calisaya.</title>
        <authorList>
            <person name="Lian D.C."/>
            <person name="Zhao X.W."/>
            <person name="Wei L."/>
        </authorList>
    </citation>
    <scope>NUCLEOTIDE SEQUENCE [LARGE SCALE GENOMIC DNA]</scope>
    <source>
        <tissue evidence="3">Nenye</tissue>
    </source>
</reference>
<dbReference type="PANTHER" id="PTHR47750">
    <property type="entry name" value="F-BOX PROTEIN SNE"/>
    <property type="match status" value="1"/>
</dbReference>
<dbReference type="AlphaFoldDB" id="A0ABD2YFE9"/>
<dbReference type="CDD" id="cd22151">
    <property type="entry name" value="F-box_AtGID2-like"/>
    <property type="match status" value="1"/>
</dbReference>
<dbReference type="Pfam" id="PF12937">
    <property type="entry name" value="F-box-like"/>
    <property type="match status" value="1"/>
</dbReference>
<dbReference type="InterPro" id="IPR001810">
    <property type="entry name" value="F-box_dom"/>
</dbReference>
<protein>
    <recommendedName>
        <fullName evidence="2">F-box domain-containing protein</fullName>
    </recommendedName>
</protein>
<organism evidence="3 4">
    <name type="scientific">Cinchona calisaya</name>
    <dbReference type="NCBI Taxonomy" id="153742"/>
    <lineage>
        <taxon>Eukaryota</taxon>
        <taxon>Viridiplantae</taxon>
        <taxon>Streptophyta</taxon>
        <taxon>Embryophyta</taxon>
        <taxon>Tracheophyta</taxon>
        <taxon>Spermatophyta</taxon>
        <taxon>Magnoliopsida</taxon>
        <taxon>eudicotyledons</taxon>
        <taxon>Gunneridae</taxon>
        <taxon>Pentapetalae</taxon>
        <taxon>asterids</taxon>
        <taxon>lamiids</taxon>
        <taxon>Gentianales</taxon>
        <taxon>Rubiaceae</taxon>
        <taxon>Cinchonoideae</taxon>
        <taxon>Cinchoneae</taxon>
        <taxon>Cinchona</taxon>
    </lineage>
</organism>
<sequence>MKRSVIAGDSLAGDEEDKMMKKKSKIKESEAGEAEAVLSDENLLYELLKHVDARTLAAAACVNKQWNKTAKDERLWELICTEQYAKNPLQLRAVVLALGGFRRLYSLYLWPLLKPSSSSASASRPVSSVWPCLPPSPPVPEKSSGAGMKTRWGKDEVNLSLSLLSIRYYEKMNFNNRGK</sequence>